<dbReference type="PROSITE" id="PS51257">
    <property type="entry name" value="PROKAR_LIPOPROTEIN"/>
    <property type="match status" value="1"/>
</dbReference>
<proteinExistence type="predicted"/>
<dbReference type="RefSeq" id="WP_126924276.1">
    <property type="nucleotide sequence ID" value="NZ_ML133696.1"/>
</dbReference>
<comment type="caution">
    <text evidence="2">The sequence shown here is derived from an EMBL/GenBank/DDBJ whole genome shotgun (WGS) entry which is preliminary data.</text>
</comment>
<gene>
    <name evidence="2" type="ORF">EFQ99_27070</name>
</gene>
<feature type="chain" id="PRO_5018539267" description="Lipoprotein" evidence="1">
    <location>
        <begin position="18"/>
        <end position="69"/>
    </location>
</feature>
<evidence type="ECO:0000256" key="1">
    <source>
        <dbReference type="SAM" id="SignalP"/>
    </source>
</evidence>
<evidence type="ECO:0008006" key="4">
    <source>
        <dbReference type="Google" id="ProtNLM"/>
    </source>
</evidence>
<dbReference type="AlphaFoldDB" id="A0A3S0T2F6"/>
<dbReference type="EMBL" id="RJTH01000012">
    <property type="protein sequence ID" value="RUM21469.1"/>
    <property type="molecule type" value="Genomic_DNA"/>
</dbReference>
<protein>
    <recommendedName>
        <fullName evidence="4">Lipoprotein</fullName>
    </recommendedName>
</protein>
<accession>A0A3S0T2F6</accession>
<evidence type="ECO:0000313" key="3">
    <source>
        <dbReference type="Proteomes" id="UP000278823"/>
    </source>
</evidence>
<dbReference type="OrthoDB" id="8389951at2"/>
<name>A0A3S0T2F6_9HYPH</name>
<feature type="signal peptide" evidence="1">
    <location>
        <begin position="1"/>
        <end position="17"/>
    </location>
</feature>
<sequence>MTRFFAFIMTSTLISLAAITSGCTSSGSLDETSSIGGGYYGGGYYYESQPLNPACGGGFRPSDGRSCSY</sequence>
<keyword evidence="1" id="KW-0732">Signal</keyword>
<evidence type="ECO:0000313" key="2">
    <source>
        <dbReference type="EMBL" id="RUM21469.1"/>
    </source>
</evidence>
<keyword evidence="3" id="KW-1185">Reference proteome</keyword>
<reference evidence="3" key="1">
    <citation type="submission" date="2018-11" db="EMBL/GenBank/DDBJ databases">
        <title>Rhizobium chutanense sp. nov., isolated from root nodules of Phaseolus vulgaris in China.</title>
        <authorList>
            <person name="Huo Y."/>
        </authorList>
    </citation>
    <scope>NUCLEOTIDE SEQUENCE [LARGE SCALE GENOMIC DNA]</scope>
    <source>
        <strain evidence="3">CCBAU 65647</strain>
    </source>
</reference>
<organism evidence="2 3">
    <name type="scientific">Rhizobium vallis</name>
    <dbReference type="NCBI Taxonomy" id="634290"/>
    <lineage>
        <taxon>Bacteria</taxon>
        <taxon>Pseudomonadati</taxon>
        <taxon>Pseudomonadota</taxon>
        <taxon>Alphaproteobacteria</taxon>
        <taxon>Hyphomicrobiales</taxon>
        <taxon>Rhizobiaceae</taxon>
        <taxon>Rhizobium/Agrobacterium group</taxon>
        <taxon>Rhizobium</taxon>
    </lineage>
</organism>
<dbReference type="Proteomes" id="UP000278823">
    <property type="component" value="Unassembled WGS sequence"/>
</dbReference>